<evidence type="ECO:0000313" key="4">
    <source>
        <dbReference type="Proteomes" id="UP000624279"/>
    </source>
</evidence>
<dbReference type="Gene3D" id="1.10.3130.20">
    <property type="entry name" value="Phycobilisome linker domain"/>
    <property type="match status" value="1"/>
</dbReference>
<comment type="caution">
    <text evidence="3">The sequence shown here is derived from an EMBL/GenBank/DDBJ whole genome shotgun (WGS) entry which is preliminary data.</text>
</comment>
<feature type="chain" id="PRO_5046578720" evidence="1">
    <location>
        <begin position="26"/>
        <end position="526"/>
    </location>
</feature>
<evidence type="ECO:0000256" key="1">
    <source>
        <dbReference type="SAM" id="SignalP"/>
    </source>
</evidence>
<sequence>MSKVFQLRHNALICSLIAASLVACGGEPTQQTPPPKAIGLGVFSGSPAAPAETVSFAGVRNNYSITRTATGFVVKDNVGSGGSVNVTATALLKFSDMTVNLGIGEKAKTIAAANLKTLIELYIAFFNRVPDADGMAYWIDQIKNGMTVDTLSNSFYAAAIEYSNVTGYSSSMSNADFVRIIYKNVLGRTGTTVPPDSDINYWAGQLASGTSTKGNLVATMLNSAHTFAGDATWGWVPQLLDNKVSVGTFFAIEQGLNYNTPQDSIEKTVAIVSKITATNIATAKAAINLLDLTFNSGASYTPNGAGSGTGSSKDCYNKNLIKLGVTYNTEMSSSLTTLKHTTNYAVTYKPNGSTSFNGINAQELLTDTVILTGLGVGTTTQIKSYLNVYDDESLVYGTRVAIDQGYGNYTVVATMTPPKRTPFTMSANESYTQTYTVTENAVGSPFPQTLPDQIVTDKLTFLGIESVTVPAGTFSACKFKTEVNTNGTTVSSYTWQIADANYRGLTAKIEAQDVITVATKLGIQGQ</sequence>
<dbReference type="RefSeq" id="WP_186941445.1">
    <property type="nucleotide sequence ID" value="NZ_JACOGA010000006.1"/>
</dbReference>
<dbReference type="InterPro" id="IPR038255">
    <property type="entry name" value="PBS_linker_sf"/>
</dbReference>
<dbReference type="PROSITE" id="PS51257">
    <property type="entry name" value="PROKAR_LIPOPROTEIN"/>
    <property type="match status" value="1"/>
</dbReference>
<dbReference type="Pfam" id="PF13946">
    <property type="entry name" value="DUF4214"/>
    <property type="match status" value="1"/>
</dbReference>
<dbReference type="EMBL" id="JACOGA010000006">
    <property type="protein sequence ID" value="MBC3873402.1"/>
    <property type="molecule type" value="Genomic_DNA"/>
</dbReference>
<evidence type="ECO:0000259" key="2">
    <source>
        <dbReference type="Pfam" id="PF13946"/>
    </source>
</evidence>
<evidence type="ECO:0000313" key="3">
    <source>
        <dbReference type="EMBL" id="MBC3873402.1"/>
    </source>
</evidence>
<dbReference type="InterPro" id="IPR025282">
    <property type="entry name" value="DUF4214"/>
</dbReference>
<proteinExistence type="predicted"/>
<feature type="domain" description="DUF4214" evidence="2">
    <location>
        <begin position="167"/>
        <end position="224"/>
    </location>
</feature>
<dbReference type="Proteomes" id="UP000624279">
    <property type="component" value="Unassembled WGS sequence"/>
</dbReference>
<name>A0ABR6Y9T2_9BURK</name>
<feature type="signal peptide" evidence="1">
    <location>
        <begin position="1"/>
        <end position="25"/>
    </location>
</feature>
<accession>A0ABR6Y9T2</accession>
<gene>
    <name evidence="3" type="ORF">H8K55_07385</name>
</gene>
<keyword evidence="4" id="KW-1185">Reference proteome</keyword>
<protein>
    <submittedName>
        <fullName evidence="3">DUF4214 domain-containing protein</fullName>
    </submittedName>
</protein>
<reference evidence="3 4" key="1">
    <citation type="submission" date="2020-08" db="EMBL/GenBank/DDBJ databases">
        <title>Novel species isolated from subtropical streams in China.</title>
        <authorList>
            <person name="Lu H."/>
        </authorList>
    </citation>
    <scope>NUCLEOTIDE SEQUENCE [LARGE SCALE GENOMIC DNA]</scope>
    <source>
        <strain evidence="3 4">LX15W</strain>
    </source>
</reference>
<organism evidence="3 4">
    <name type="scientific">Undibacterium flavidum</name>
    <dbReference type="NCBI Taxonomy" id="2762297"/>
    <lineage>
        <taxon>Bacteria</taxon>
        <taxon>Pseudomonadati</taxon>
        <taxon>Pseudomonadota</taxon>
        <taxon>Betaproteobacteria</taxon>
        <taxon>Burkholderiales</taxon>
        <taxon>Oxalobacteraceae</taxon>
        <taxon>Undibacterium</taxon>
    </lineage>
</organism>
<keyword evidence="1" id="KW-0732">Signal</keyword>